<dbReference type="RefSeq" id="WP_146596691.1">
    <property type="nucleotide sequence ID" value="NZ_SJPT01000009.1"/>
</dbReference>
<evidence type="ECO:0000313" key="1">
    <source>
        <dbReference type="EMBL" id="TWU20164.1"/>
    </source>
</evidence>
<accession>A0A5C6C9T9</accession>
<dbReference type="OrthoDB" id="9897019at2"/>
<keyword evidence="2" id="KW-1185">Reference proteome</keyword>
<organism evidence="1 2">
    <name type="scientific">Novipirellula galeiformis</name>
    <dbReference type="NCBI Taxonomy" id="2528004"/>
    <lineage>
        <taxon>Bacteria</taxon>
        <taxon>Pseudomonadati</taxon>
        <taxon>Planctomycetota</taxon>
        <taxon>Planctomycetia</taxon>
        <taxon>Pirellulales</taxon>
        <taxon>Pirellulaceae</taxon>
        <taxon>Novipirellula</taxon>
    </lineage>
</organism>
<gene>
    <name evidence="1" type="ORF">Pla52o_46780</name>
</gene>
<evidence type="ECO:0000313" key="2">
    <source>
        <dbReference type="Proteomes" id="UP000316304"/>
    </source>
</evidence>
<name>A0A5C6C9T9_9BACT</name>
<reference evidence="1 2" key="1">
    <citation type="submission" date="2019-02" db="EMBL/GenBank/DDBJ databases">
        <title>Deep-cultivation of Planctomycetes and their phenomic and genomic characterization uncovers novel biology.</title>
        <authorList>
            <person name="Wiegand S."/>
            <person name="Jogler M."/>
            <person name="Boedeker C."/>
            <person name="Pinto D."/>
            <person name="Vollmers J."/>
            <person name="Rivas-Marin E."/>
            <person name="Kohn T."/>
            <person name="Peeters S.H."/>
            <person name="Heuer A."/>
            <person name="Rast P."/>
            <person name="Oberbeckmann S."/>
            <person name="Bunk B."/>
            <person name="Jeske O."/>
            <person name="Meyerdierks A."/>
            <person name="Storesund J.E."/>
            <person name="Kallscheuer N."/>
            <person name="Luecker S."/>
            <person name="Lage O.M."/>
            <person name="Pohl T."/>
            <person name="Merkel B.J."/>
            <person name="Hornburger P."/>
            <person name="Mueller R.-W."/>
            <person name="Bruemmer F."/>
            <person name="Labrenz M."/>
            <person name="Spormann A.M."/>
            <person name="Op Den Camp H."/>
            <person name="Overmann J."/>
            <person name="Amann R."/>
            <person name="Jetten M.S.M."/>
            <person name="Mascher T."/>
            <person name="Medema M.H."/>
            <person name="Devos D.P."/>
            <person name="Kaster A.-K."/>
            <person name="Ovreas L."/>
            <person name="Rohde M."/>
            <person name="Galperin M.Y."/>
            <person name="Jogler C."/>
        </authorList>
    </citation>
    <scope>NUCLEOTIDE SEQUENCE [LARGE SCALE GENOMIC DNA]</scope>
    <source>
        <strain evidence="1 2">Pla52o</strain>
    </source>
</reference>
<sequence>MTKPERSWFRRIEWTKVATWFTFFYVFVVKGDELVSLADRWFFASKGLGISEFTHESFVNPPSPFYPPDRDAAHYDPAKNTDRVEIGVKLLNNTNHTILVERAEFEFVAEGNVPEGSIQTAKLETSGEYVISVPDLQPSEKATRYVKTPHVLKPNDADYFVVSLVWPRHVDISGTYTIATQLVTSDGRHALEPFTVPVLSDRVLTHEQSTTFEQGGAVVIPSP</sequence>
<dbReference type="Proteomes" id="UP000316304">
    <property type="component" value="Unassembled WGS sequence"/>
</dbReference>
<proteinExistence type="predicted"/>
<dbReference type="AlphaFoldDB" id="A0A5C6C9T9"/>
<comment type="caution">
    <text evidence="1">The sequence shown here is derived from an EMBL/GenBank/DDBJ whole genome shotgun (WGS) entry which is preliminary data.</text>
</comment>
<dbReference type="EMBL" id="SJPT01000009">
    <property type="protein sequence ID" value="TWU20164.1"/>
    <property type="molecule type" value="Genomic_DNA"/>
</dbReference>
<protein>
    <submittedName>
        <fullName evidence="1">Uncharacterized protein</fullName>
    </submittedName>
</protein>